<gene>
    <name evidence="3" type="ORF">Trco_005468</name>
</gene>
<name>A0A9P8QN18_9HYPO</name>
<dbReference type="GO" id="GO:0016787">
    <property type="term" value="F:hydrolase activity"/>
    <property type="evidence" value="ECO:0007669"/>
    <property type="project" value="UniProtKB-KW"/>
</dbReference>
<dbReference type="OrthoDB" id="415358at2759"/>
<dbReference type="InterPro" id="IPR041667">
    <property type="entry name" value="Cupin_8"/>
</dbReference>
<reference evidence="3" key="1">
    <citation type="submission" date="2021-08" db="EMBL/GenBank/DDBJ databases">
        <title>Chromosome-Level Trichoderma cornu-damae using Hi-C Data.</title>
        <authorList>
            <person name="Kim C.S."/>
        </authorList>
    </citation>
    <scope>NUCLEOTIDE SEQUENCE</scope>
    <source>
        <strain evidence="3">KA19-0412C</strain>
    </source>
</reference>
<dbReference type="EMBL" id="JAIWOZ010000004">
    <property type="protein sequence ID" value="KAH6606315.1"/>
    <property type="molecule type" value="Genomic_DNA"/>
</dbReference>
<proteinExistence type="predicted"/>
<organism evidence="3 4">
    <name type="scientific">Trichoderma cornu-damae</name>
    <dbReference type="NCBI Taxonomy" id="654480"/>
    <lineage>
        <taxon>Eukaryota</taxon>
        <taxon>Fungi</taxon>
        <taxon>Dikarya</taxon>
        <taxon>Ascomycota</taxon>
        <taxon>Pezizomycotina</taxon>
        <taxon>Sordariomycetes</taxon>
        <taxon>Hypocreomycetidae</taxon>
        <taxon>Hypocreales</taxon>
        <taxon>Hypocreaceae</taxon>
        <taxon>Trichoderma</taxon>
    </lineage>
</organism>
<dbReference type="SUPFAM" id="SSF51197">
    <property type="entry name" value="Clavaminate synthase-like"/>
    <property type="match status" value="1"/>
</dbReference>
<dbReference type="InterPro" id="IPR014710">
    <property type="entry name" value="RmlC-like_jellyroll"/>
</dbReference>
<dbReference type="Gene3D" id="2.60.120.10">
    <property type="entry name" value="Jelly Rolls"/>
    <property type="match status" value="1"/>
</dbReference>
<dbReference type="AlphaFoldDB" id="A0A9P8QN18"/>
<dbReference type="InterPro" id="IPR003347">
    <property type="entry name" value="JmjC_dom"/>
</dbReference>
<dbReference type="PANTHER" id="PTHR12461">
    <property type="entry name" value="HYPOXIA-INDUCIBLE FACTOR 1 ALPHA INHIBITOR-RELATED"/>
    <property type="match status" value="1"/>
</dbReference>
<feature type="domain" description="JmjC" evidence="2">
    <location>
        <begin position="235"/>
        <end position="373"/>
    </location>
</feature>
<dbReference type="Pfam" id="PF13621">
    <property type="entry name" value="Cupin_8"/>
    <property type="match status" value="1"/>
</dbReference>
<sequence>MANKIRPTLRPPIYLQRPNHSVTIVGLEKHKGGDVQLLVFDPEFQGSNTVARLCSRANLRRQSKVNKLLEPYRRSATHLGRFKEFELLYTSWCKMAVSDLDRSLENLIGTFNELNASNVEELHSEPSPLEFMRYVARNTPFVIRGGASHWRATQKWNAAYLKSALEGQFVNVAVTPFGNADAPTFSPQHGATVIAKPHEEVQQFGDFFSYVTRQETDPEFPTDSEVRYAQTREMQTLSLGMPVYCVVTYWLMESALGKAPDAINLWIGNSRSTTAMHKDNFENIFVQIVGRKHFVLLPPLLHACVNESLLLPATYIRQDDGFSLRLDPVSRLVPLATWDPDDPVRNSTPMSHLAKPLRVTLDPGDMLYLPAMW</sequence>
<evidence type="ECO:0000313" key="4">
    <source>
        <dbReference type="Proteomes" id="UP000827724"/>
    </source>
</evidence>
<dbReference type="PROSITE" id="PS51184">
    <property type="entry name" value="JMJC"/>
    <property type="match status" value="1"/>
</dbReference>
<dbReference type="PANTHER" id="PTHR12461:SF99">
    <property type="entry name" value="BIFUNCTIONAL PEPTIDASE AND (3S)-LYSYL HYDROXYLASE JMJD7"/>
    <property type="match status" value="1"/>
</dbReference>
<dbReference type="Gene3D" id="3.90.70.130">
    <property type="match status" value="1"/>
</dbReference>
<evidence type="ECO:0000313" key="3">
    <source>
        <dbReference type="EMBL" id="KAH6606315.1"/>
    </source>
</evidence>
<evidence type="ECO:0000259" key="2">
    <source>
        <dbReference type="PROSITE" id="PS51184"/>
    </source>
</evidence>
<protein>
    <submittedName>
        <fullName evidence="3">Phospholipase</fullName>
    </submittedName>
</protein>
<accession>A0A9P8QN18</accession>
<dbReference type="Pfam" id="PF07910">
    <property type="entry name" value="Peptidase_C78"/>
    <property type="match status" value="1"/>
</dbReference>
<dbReference type="Proteomes" id="UP000827724">
    <property type="component" value="Unassembled WGS sequence"/>
</dbReference>
<evidence type="ECO:0000256" key="1">
    <source>
        <dbReference type="ARBA" id="ARBA00022801"/>
    </source>
</evidence>
<keyword evidence="1" id="KW-0378">Hydrolase</keyword>
<comment type="caution">
    <text evidence="3">The sequence shown here is derived from an EMBL/GenBank/DDBJ whole genome shotgun (WGS) entry which is preliminary data.</text>
</comment>
<keyword evidence="4" id="KW-1185">Reference proteome</keyword>
<dbReference type="InterPro" id="IPR012462">
    <property type="entry name" value="UFSP1/2_DUB_cat"/>
</dbReference>